<dbReference type="AlphaFoldDB" id="U6LBA9"/>
<protein>
    <submittedName>
        <fullName evidence="2">Uncharacterized protein</fullName>
    </submittedName>
</protein>
<dbReference type="VEuPathDB" id="ToxoDB:EBH_0016070"/>
<feature type="compositionally biased region" description="Basic and acidic residues" evidence="1">
    <location>
        <begin position="1"/>
        <end position="10"/>
    </location>
</feature>
<sequence length="357" mass="40608">MDRIEKRLTTWEEGGDGATGPRKPAMFFNHFCGLTTGTRSSELPSKVHLHALVPAQVRLGTTELMIAFLLEDKYCSWRFFYNRACENIEIRNREMPLSLETCYPTLVTNVFVPQYSRGMAACCLEHHTRHVSSSLELTQNTCEIELEASYAFREWLVQQVGTSLVQPDCVVRETNVADTYIRMIRERLHQVAKARSVYLAALQEFQDPQCGGICEERVMLHIRRKLQGVDAGELITAYPIQKVMTPQEAIAEALNKCRHSRSDRGLEKVHPERIDFLGLVFKSYRYGAEQLARKLEEEYANAHPEKRGDAEVPQSQKFTGRRPQAEGPKYDEGLVLNLLRHSISEGPNIANAAKACH</sequence>
<proteinExistence type="predicted"/>
<gene>
    <name evidence="2" type="ORF">EBH_0016070</name>
</gene>
<reference evidence="2" key="2">
    <citation type="submission" date="2013-10" db="EMBL/GenBank/DDBJ databases">
        <authorList>
            <person name="Aslett M."/>
        </authorList>
    </citation>
    <scope>NUCLEOTIDE SEQUENCE [LARGE SCALE GENOMIC DNA]</scope>
    <source>
        <strain evidence="2">Houghton</strain>
    </source>
</reference>
<dbReference type="Proteomes" id="UP000030750">
    <property type="component" value="Unassembled WGS sequence"/>
</dbReference>
<dbReference type="OrthoDB" id="346501at2759"/>
<evidence type="ECO:0000313" key="3">
    <source>
        <dbReference type="Proteomes" id="UP000030750"/>
    </source>
</evidence>
<dbReference type="EMBL" id="HG710731">
    <property type="protein sequence ID" value="CDJ47436.1"/>
    <property type="molecule type" value="Genomic_DNA"/>
</dbReference>
<keyword evidence="3" id="KW-1185">Reference proteome</keyword>
<name>U6LBA9_9EIME</name>
<accession>U6LBA9</accession>
<reference evidence="2" key="1">
    <citation type="submission" date="2013-10" db="EMBL/GenBank/DDBJ databases">
        <title>Genomic analysis of the causative agents of coccidiosis in chickens.</title>
        <authorList>
            <person name="Reid A.J."/>
            <person name="Blake D."/>
            <person name="Billington K."/>
            <person name="Browne H."/>
            <person name="Dunn M."/>
            <person name="Hung S."/>
            <person name="Kawahara F."/>
            <person name="Miranda-Saavedra D."/>
            <person name="Mourier T."/>
            <person name="Nagra H."/>
            <person name="Otto T.D."/>
            <person name="Rawlings N."/>
            <person name="Sanchez A."/>
            <person name="Sanders M."/>
            <person name="Subramaniam C."/>
            <person name="Tay Y."/>
            <person name="Dear P."/>
            <person name="Doerig C."/>
            <person name="Gruber A."/>
            <person name="Parkinson J."/>
            <person name="Shirley M."/>
            <person name="Wan K.L."/>
            <person name="Berriman M."/>
            <person name="Tomley F."/>
            <person name="Pain A."/>
        </authorList>
    </citation>
    <scope>NUCLEOTIDE SEQUENCE [LARGE SCALE GENOMIC DNA]</scope>
    <source>
        <strain evidence="2">Houghton</strain>
    </source>
</reference>
<evidence type="ECO:0000313" key="2">
    <source>
        <dbReference type="EMBL" id="CDJ47436.1"/>
    </source>
</evidence>
<feature type="region of interest" description="Disordered" evidence="1">
    <location>
        <begin position="1"/>
        <end position="21"/>
    </location>
</feature>
<organism evidence="2 3">
    <name type="scientific">Eimeria brunetti</name>
    <dbReference type="NCBI Taxonomy" id="51314"/>
    <lineage>
        <taxon>Eukaryota</taxon>
        <taxon>Sar</taxon>
        <taxon>Alveolata</taxon>
        <taxon>Apicomplexa</taxon>
        <taxon>Conoidasida</taxon>
        <taxon>Coccidia</taxon>
        <taxon>Eucoccidiorida</taxon>
        <taxon>Eimeriorina</taxon>
        <taxon>Eimeriidae</taxon>
        <taxon>Eimeria</taxon>
    </lineage>
</organism>
<evidence type="ECO:0000256" key="1">
    <source>
        <dbReference type="SAM" id="MobiDB-lite"/>
    </source>
</evidence>
<feature type="region of interest" description="Disordered" evidence="1">
    <location>
        <begin position="302"/>
        <end position="329"/>
    </location>
</feature>